<evidence type="ECO:0000256" key="3">
    <source>
        <dbReference type="ARBA" id="ARBA00022729"/>
    </source>
</evidence>
<dbReference type="InterPro" id="IPR008972">
    <property type="entry name" value="Cupredoxin"/>
</dbReference>
<dbReference type="CDD" id="cd13850">
    <property type="entry name" value="CuRO_1_Abr2_like"/>
    <property type="match status" value="1"/>
</dbReference>
<keyword evidence="12" id="KW-1185">Reference proteome</keyword>
<dbReference type="InterPro" id="IPR011707">
    <property type="entry name" value="Cu-oxidase-like_N"/>
</dbReference>
<dbReference type="PANTHER" id="PTHR11709">
    <property type="entry name" value="MULTI-COPPER OXIDASE"/>
    <property type="match status" value="1"/>
</dbReference>
<dbReference type="PANTHER" id="PTHR11709:SF488">
    <property type="entry name" value="LACCASE-RELATED"/>
    <property type="match status" value="1"/>
</dbReference>
<feature type="signal peptide" evidence="7">
    <location>
        <begin position="1"/>
        <end position="17"/>
    </location>
</feature>
<feature type="domain" description="Plastocyanin-like" evidence="8">
    <location>
        <begin position="166"/>
        <end position="371"/>
    </location>
</feature>
<dbReference type="CDD" id="cd13876">
    <property type="entry name" value="CuRO_2_Abr2_like"/>
    <property type="match status" value="1"/>
</dbReference>
<accession>A0A8K0RH83</accession>
<dbReference type="InterPro" id="IPR033138">
    <property type="entry name" value="Cu_oxidase_CS"/>
</dbReference>
<dbReference type="GO" id="GO:0016491">
    <property type="term" value="F:oxidoreductase activity"/>
    <property type="evidence" value="ECO:0007669"/>
    <property type="project" value="UniProtKB-KW"/>
</dbReference>
<feature type="domain" description="Plastocyanin-like" evidence="10">
    <location>
        <begin position="27"/>
        <end position="139"/>
    </location>
</feature>
<keyword evidence="3 7" id="KW-0732">Signal</keyword>
<dbReference type="Proteomes" id="UP000813461">
    <property type="component" value="Unassembled WGS sequence"/>
</dbReference>
<feature type="chain" id="PRO_5035427382" evidence="7">
    <location>
        <begin position="18"/>
        <end position="601"/>
    </location>
</feature>
<keyword evidence="2" id="KW-0479">Metal-binding</keyword>
<dbReference type="EMBL" id="JAGMVJ010000002">
    <property type="protein sequence ID" value="KAH7093367.1"/>
    <property type="molecule type" value="Genomic_DNA"/>
</dbReference>
<evidence type="ECO:0000259" key="9">
    <source>
        <dbReference type="Pfam" id="PF07731"/>
    </source>
</evidence>
<feature type="domain" description="Plastocyanin-like" evidence="9">
    <location>
        <begin position="470"/>
        <end position="587"/>
    </location>
</feature>
<organism evidence="11 12">
    <name type="scientific">Paraphoma chrysanthemicola</name>
    <dbReference type="NCBI Taxonomy" id="798071"/>
    <lineage>
        <taxon>Eukaryota</taxon>
        <taxon>Fungi</taxon>
        <taxon>Dikarya</taxon>
        <taxon>Ascomycota</taxon>
        <taxon>Pezizomycotina</taxon>
        <taxon>Dothideomycetes</taxon>
        <taxon>Pleosporomycetidae</taxon>
        <taxon>Pleosporales</taxon>
        <taxon>Pleosporineae</taxon>
        <taxon>Phaeosphaeriaceae</taxon>
        <taxon>Paraphoma</taxon>
    </lineage>
</organism>
<dbReference type="SUPFAM" id="SSF49503">
    <property type="entry name" value="Cupredoxins"/>
    <property type="match status" value="3"/>
</dbReference>
<keyword evidence="5" id="KW-0186">Copper</keyword>
<dbReference type="InterPro" id="IPR045087">
    <property type="entry name" value="Cu-oxidase_fam"/>
</dbReference>
<evidence type="ECO:0000256" key="5">
    <source>
        <dbReference type="ARBA" id="ARBA00023008"/>
    </source>
</evidence>
<dbReference type="GO" id="GO:0005507">
    <property type="term" value="F:copper ion binding"/>
    <property type="evidence" value="ECO:0007669"/>
    <property type="project" value="InterPro"/>
</dbReference>
<dbReference type="OrthoDB" id="2121828at2759"/>
<evidence type="ECO:0000256" key="1">
    <source>
        <dbReference type="ARBA" id="ARBA00010609"/>
    </source>
</evidence>
<dbReference type="Pfam" id="PF00394">
    <property type="entry name" value="Cu-oxidase"/>
    <property type="match status" value="1"/>
</dbReference>
<dbReference type="InterPro" id="IPR002355">
    <property type="entry name" value="Cu_oxidase_Cu_BS"/>
</dbReference>
<dbReference type="Pfam" id="PF07731">
    <property type="entry name" value="Cu-oxidase_2"/>
    <property type="match status" value="1"/>
</dbReference>
<keyword evidence="6" id="KW-0325">Glycoprotein</keyword>
<dbReference type="CDD" id="cd13898">
    <property type="entry name" value="CuRO_3_Abr2_like"/>
    <property type="match status" value="1"/>
</dbReference>
<sequence length="601" mass="66114">MLSLMTIWLAAACVTQAATKSFRLELTWNRGSPDGHERDMIFINNQYPGPLLVVQQDDWVEIEVVNRLPFNTTLHYHGIHQTRTPWSDGVPGLTQSPIQPGEVYNYQWLADSYGSYFYHAHSRGQIDDGAYGPIIIQPRPGSAKPFDRISATETKLLEEAEAAVKPLLLTDWRHRTSDQTWNDQIASGLESAICMDSLLVNGKGAVSCLPREEIAEFVDEGIAPLLEASNLTYTAKGCLPPQFFQIALPESSGINISALPKEVFEICTPTKGVREVVQASRDKKWLALDIISTAGIGTFAFSIDEHPLWIYAVDGHYIEPLQVDILTVANGDRYSVFIRLDKPKGGYGIRVASLAATQVIDTTAVLAYDGAYDIHYYGNTTNEVSSKPSINLGGEPTSPNATVFKQALMRSFPPQFPQPAPEVSQTFLLRLGTVGNSYTWALNSTPAAHPTLDNFSPPLLYQPPDANNPGGNITIVTKNDTWVDLVFITTQPQQPPHPIHKHSNRAFILGAGEGMFNWTSVAQAAAAIPQNFNLVTPPYRDGFVVPPSGLQPSWLAVRYHVVNPGAFMLHCHIQSHLNGGMAMVMLDGVDAWPEVPDAYRN</sequence>
<protein>
    <submittedName>
        <fullName evidence="11">Multicopper oxidase-domain-containing protein</fullName>
    </submittedName>
</protein>
<comment type="caution">
    <text evidence="11">The sequence shown here is derived from an EMBL/GenBank/DDBJ whole genome shotgun (WGS) entry which is preliminary data.</text>
</comment>
<dbReference type="InterPro" id="IPR001117">
    <property type="entry name" value="Cu-oxidase_2nd"/>
</dbReference>
<reference evidence="11" key="1">
    <citation type="journal article" date="2021" name="Nat. Commun.">
        <title>Genetic determinants of endophytism in the Arabidopsis root mycobiome.</title>
        <authorList>
            <person name="Mesny F."/>
            <person name="Miyauchi S."/>
            <person name="Thiergart T."/>
            <person name="Pickel B."/>
            <person name="Atanasova L."/>
            <person name="Karlsson M."/>
            <person name="Huettel B."/>
            <person name="Barry K.W."/>
            <person name="Haridas S."/>
            <person name="Chen C."/>
            <person name="Bauer D."/>
            <person name="Andreopoulos W."/>
            <person name="Pangilinan J."/>
            <person name="LaButti K."/>
            <person name="Riley R."/>
            <person name="Lipzen A."/>
            <person name="Clum A."/>
            <person name="Drula E."/>
            <person name="Henrissat B."/>
            <person name="Kohler A."/>
            <person name="Grigoriev I.V."/>
            <person name="Martin F.M."/>
            <person name="Hacquard S."/>
        </authorList>
    </citation>
    <scope>NUCLEOTIDE SEQUENCE</scope>
    <source>
        <strain evidence="11">MPI-SDFR-AT-0120</strain>
    </source>
</reference>
<name>A0A8K0RH83_9PLEO</name>
<evidence type="ECO:0000313" key="12">
    <source>
        <dbReference type="Proteomes" id="UP000813461"/>
    </source>
</evidence>
<evidence type="ECO:0000256" key="7">
    <source>
        <dbReference type="SAM" id="SignalP"/>
    </source>
</evidence>
<evidence type="ECO:0000256" key="4">
    <source>
        <dbReference type="ARBA" id="ARBA00023002"/>
    </source>
</evidence>
<keyword evidence="4" id="KW-0560">Oxidoreductase</keyword>
<dbReference type="Gene3D" id="2.60.40.420">
    <property type="entry name" value="Cupredoxins - blue copper proteins"/>
    <property type="match status" value="3"/>
</dbReference>
<comment type="similarity">
    <text evidence="1">Belongs to the multicopper oxidase family.</text>
</comment>
<evidence type="ECO:0000256" key="6">
    <source>
        <dbReference type="ARBA" id="ARBA00023180"/>
    </source>
</evidence>
<evidence type="ECO:0000313" key="11">
    <source>
        <dbReference type="EMBL" id="KAH7093367.1"/>
    </source>
</evidence>
<proteinExistence type="inferred from homology"/>
<dbReference type="InterPro" id="IPR011706">
    <property type="entry name" value="Cu-oxidase_C"/>
</dbReference>
<gene>
    <name evidence="11" type="ORF">FB567DRAFT_515204</name>
</gene>
<evidence type="ECO:0000256" key="2">
    <source>
        <dbReference type="ARBA" id="ARBA00022723"/>
    </source>
</evidence>
<dbReference type="PROSITE" id="PS00080">
    <property type="entry name" value="MULTICOPPER_OXIDASE2"/>
    <property type="match status" value="1"/>
</dbReference>
<evidence type="ECO:0000259" key="10">
    <source>
        <dbReference type="Pfam" id="PF07732"/>
    </source>
</evidence>
<evidence type="ECO:0000259" key="8">
    <source>
        <dbReference type="Pfam" id="PF00394"/>
    </source>
</evidence>
<dbReference type="AlphaFoldDB" id="A0A8K0RH83"/>
<dbReference type="PROSITE" id="PS00079">
    <property type="entry name" value="MULTICOPPER_OXIDASE1"/>
    <property type="match status" value="1"/>
</dbReference>
<dbReference type="Pfam" id="PF07732">
    <property type="entry name" value="Cu-oxidase_3"/>
    <property type="match status" value="1"/>
</dbReference>
<dbReference type="FunFam" id="2.60.40.420:FF:000036">
    <property type="entry name" value="L-ascorbate oxidase"/>
    <property type="match status" value="1"/>
</dbReference>